<reference evidence="1" key="1">
    <citation type="submission" date="2009-05" db="EMBL/GenBank/DDBJ databases">
        <authorList>
            <person name="Harkins D.M."/>
            <person name="DeShazer D."/>
            <person name="Woods D.E."/>
            <person name="Brinkac L.M."/>
            <person name="Brown K.A."/>
            <person name="Hung G.C."/>
            <person name="Tuanyok A."/>
            <person name="Zhang B."/>
            <person name="Nierman W.C."/>
        </authorList>
    </citation>
    <scope>NUCLEOTIDE SEQUENCE [LARGE SCALE GENOMIC DNA]</scope>
    <source>
        <strain evidence="1">1710a</strain>
    </source>
</reference>
<sequence>MKRAHAVSSGDPPGRSPMGLRDLVFRFHRFHRFPYDRCHR</sequence>
<dbReference type="AlphaFoldDB" id="A0A0E1W6B6"/>
<dbReference type="HOGENOM" id="CLU_3286221_0_0_4"/>
<dbReference type="RefSeq" id="WP_004196445.1">
    <property type="nucleotide sequence ID" value="NZ_CM000832.1"/>
</dbReference>
<organism evidence="1">
    <name type="scientific">Burkholderia pseudomallei 1710a</name>
    <dbReference type="NCBI Taxonomy" id="320371"/>
    <lineage>
        <taxon>Bacteria</taxon>
        <taxon>Pseudomonadati</taxon>
        <taxon>Pseudomonadota</taxon>
        <taxon>Betaproteobacteria</taxon>
        <taxon>Burkholderiales</taxon>
        <taxon>Burkholderiaceae</taxon>
        <taxon>Burkholderia</taxon>
        <taxon>pseudomallei group</taxon>
    </lineage>
</organism>
<name>A0A0E1W6B6_BURPE</name>
<proteinExistence type="predicted"/>
<accession>A0A0E1W6B6</accession>
<gene>
    <name evidence="1" type="ORF">BURPS1710A_1577</name>
</gene>
<evidence type="ECO:0000313" key="1">
    <source>
        <dbReference type="EMBL" id="EET08693.1"/>
    </source>
</evidence>
<dbReference type="EMBL" id="CM000832">
    <property type="protein sequence ID" value="EET08693.1"/>
    <property type="molecule type" value="Genomic_DNA"/>
</dbReference>
<dbReference type="Proteomes" id="UP000001812">
    <property type="component" value="Chromosome I"/>
</dbReference>
<dbReference type="GeneID" id="93059661"/>
<protein>
    <submittedName>
        <fullName evidence="1">Putative globin</fullName>
    </submittedName>
</protein>